<protein>
    <submittedName>
        <fullName evidence="1">Uncharacterized protein</fullName>
    </submittedName>
</protein>
<gene>
    <name evidence="1" type="ORF">SAMN00790413_02325</name>
</gene>
<evidence type="ECO:0000313" key="1">
    <source>
        <dbReference type="EMBL" id="SMB94286.1"/>
    </source>
</evidence>
<keyword evidence="2" id="KW-1185">Reference proteome</keyword>
<name>A0A1W1VLU1_9DEIO</name>
<accession>A0A1W1VLU1</accession>
<sequence>MASKREGDIRIIDQMIAVMPDDPIRLKDWLALLPEGIKPKTASGEARYLVSGRFATYQWGVPRMYVITEKGRQRRAEVRAQLAK</sequence>
<proteinExistence type="predicted"/>
<organism evidence="1 2">
    <name type="scientific">Deinococcus hopiensis KR-140</name>
    <dbReference type="NCBI Taxonomy" id="695939"/>
    <lineage>
        <taxon>Bacteria</taxon>
        <taxon>Thermotogati</taxon>
        <taxon>Deinococcota</taxon>
        <taxon>Deinococci</taxon>
        <taxon>Deinococcales</taxon>
        <taxon>Deinococcaceae</taxon>
        <taxon>Deinococcus</taxon>
    </lineage>
</organism>
<dbReference type="RefSeq" id="WP_245808466.1">
    <property type="nucleotide sequence ID" value="NZ_FWWU01000009.1"/>
</dbReference>
<dbReference type="Proteomes" id="UP000192582">
    <property type="component" value="Unassembled WGS sequence"/>
</dbReference>
<evidence type="ECO:0000313" key="2">
    <source>
        <dbReference type="Proteomes" id="UP000192582"/>
    </source>
</evidence>
<dbReference type="AlphaFoldDB" id="A0A1W1VLU1"/>
<dbReference type="EMBL" id="FWWU01000009">
    <property type="protein sequence ID" value="SMB94286.1"/>
    <property type="molecule type" value="Genomic_DNA"/>
</dbReference>
<reference evidence="1 2" key="1">
    <citation type="submission" date="2017-04" db="EMBL/GenBank/DDBJ databases">
        <authorList>
            <person name="Afonso C.L."/>
            <person name="Miller P.J."/>
            <person name="Scott M.A."/>
            <person name="Spackman E."/>
            <person name="Goraichik I."/>
            <person name="Dimitrov K.M."/>
            <person name="Suarez D.L."/>
            <person name="Swayne D.E."/>
        </authorList>
    </citation>
    <scope>NUCLEOTIDE SEQUENCE [LARGE SCALE GENOMIC DNA]</scope>
    <source>
        <strain evidence="1 2">KR-140</strain>
    </source>
</reference>